<feature type="domain" description="AsmA" evidence="1">
    <location>
        <begin position="1"/>
        <end position="116"/>
    </location>
</feature>
<dbReference type="Proteomes" id="UP000480410">
    <property type="component" value="Unassembled WGS sequence"/>
</dbReference>
<proteinExistence type="predicted"/>
<evidence type="ECO:0000313" key="3">
    <source>
        <dbReference type="Proteomes" id="UP000480410"/>
    </source>
</evidence>
<dbReference type="GO" id="GO:0090313">
    <property type="term" value="P:regulation of protein targeting to membrane"/>
    <property type="evidence" value="ECO:0007669"/>
    <property type="project" value="TreeGrafter"/>
</dbReference>
<dbReference type="GO" id="GO:0005886">
    <property type="term" value="C:plasma membrane"/>
    <property type="evidence" value="ECO:0007669"/>
    <property type="project" value="TreeGrafter"/>
</dbReference>
<dbReference type="PANTHER" id="PTHR30441:SF9">
    <property type="entry name" value="ASMA FAMILY PROTEIN YHJG"/>
    <property type="match status" value="1"/>
</dbReference>
<feature type="non-terminal residue" evidence="2">
    <location>
        <position position="116"/>
    </location>
</feature>
<evidence type="ECO:0000259" key="1">
    <source>
        <dbReference type="Pfam" id="PF05170"/>
    </source>
</evidence>
<dbReference type="Pfam" id="PF05170">
    <property type="entry name" value="AsmA"/>
    <property type="match status" value="1"/>
</dbReference>
<reference evidence="2 3" key="1">
    <citation type="submission" date="2020-02" db="EMBL/GenBank/DDBJ databases">
        <title>Broccoli isolated Pseudomonas sp.</title>
        <authorList>
            <person name="Fujikawa T."/>
            <person name="Sawada H."/>
        </authorList>
    </citation>
    <scope>NUCLEOTIDE SEQUENCE [LARGE SCALE GENOMIC DNA]</scope>
    <source>
        <strain evidence="2 3">MAFF212428</strain>
    </source>
</reference>
<comment type="caution">
    <text evidence="2">The sequence shown here is derived from an EMBL/GenBank/DDBJ whole genome shotgun (WGS) entry which is preliminary data.</text>
</comment>
<dbReference type="EMBL" id="JAAHBV010000880">
    <property type="protein sequence ID" value="NER62519.1"/>
    <property type="molecule type" value="Genomic_DNA"/>
</dbReference>
<organism evidence="2 3">
    <name type="scientific">Pseudomonas brassicae</name>
    <dbReference type="NCBI Taxonomy" id="2708063"/>
    <lineage>
        <taxon>Bacteria</taxon>
        <taxon>Pseudomonadati</taxon>
        <taxon>Pseudomonadota</taxon>
        <taxon>Gammaproteobacteria</taxon>
        <taxon>Pseudomonadales</taxon>
        <taxon>Pseudomonadaceae</taxon>
        <taxon>Pseudomonas</taxon>
    </lineage>
</organism>
<protein>
    <submittedName>
        <fullName evidence="2">AsmA family protein</fullName>
    </submittedName>
</protein>
<dbReference type="AlphaFoldDB" id="A0A6M0D3A9"/>
<sequence length="116" mass="13402">MTRPAKIISWTLASLLLVLAVLVIVIATFDWNRVKPTLNEKVSEALHRPFAINGNLAVRWQREPEEGGWRAWLPWPRFIADDLTLGNPDWLKEPQMVTLQRVEFRLAPLPLLAQRI</sequence>
<name>A0A6M0D3A9_9PSED</name>
<dbReference type="PANTHER" id="PTHR30441">
    <property type="entry name" value="DUF748 DOMAIN-CONTAINING PROTEIN"/>
    <property type="match status" value="1"/>
</dbReference>
<dbReference type="InterPro" id="IPR052894">
    <property type="entry name" value="AsmA-related"/>
</dbReference>
<accession>A0A6M0D3A9</accession>
<gene>
    <name evidence="2" type="ORF">G3435_26450</name>
</gene>
<evidence type="ECO:0000313" key="2">
    <source>
        <dbReference type="EMBL" id="NER62519.1"/>
    </source>
</evidence>
<dbReference type="InterPro" id="IPR007844">
    <property type="entry name" value="AsmA"/>
</dbReference>